<evidence type="ECO:0000256" key="5">
    <source>
        <dbReference type="ARBA" id="ARBA00023136"/>
    </source>
</evidence>
<feature type="transmembrane region" description="Helical" evidence="7">
    <location>
        <begin position="391"/>
        <end position="410"/>
    </location>
</feature>
<keyword evidence="9" id="KW-1185">Reference proteome</keyword>
<dbReference type="InterPro" id="IPR030191">
    <property type="entry name" value="CodB"/>
</dbReference>
<dbReference type="Gene3D" id="1.10.4160.10">
    <property type="entry name" value="Hydantoin permease"/>
    <property type="match status" value="1"/>
</dbReference>
<feature type="region of interest" description="Disordered" evidence="6">
    <location>
        <begin position="1"/>
        <end position="24"/>
    </location>
</feature>
<feature type="transmembrane region" description="Helical" evidence="7">
    <location>
        <begin position="68"/>
        <end position="91"/>
    </location>
</feature>
<feature type="transmembrane region" description="Helical" evidence="7">
    <location>
        <begin position="326"/>
        <end position="344"/>
    </location>
</feature>
<dbReference type="Proteomes" id="UP000829992">
    <property type="component" value="Chromosome"/>
</dbReference>
<evidence type="ECO:0000256" key="3">
    <source>
        <dbReference type="ARBA" id="ARBA00022692"/>
    </source>
</evidence>
<evidence type="ECO:0000256" key="7">
    <source>
        <dbReference type="SAM" id="Phobius"/>
    </source>
</evidence>
<dbReference type="PANTHER" id="PTHR30569">
    <property type="entry name" value="CYTOSINE TRANSPORTER CODB"/>
    <property type="match status" value="1"/>
</dbReference>
<feature type="transmembrane region" description="Helical" evidence="7">
    <location>
        <begin position="181"/>
        <end position="200"/>
    </location>
</feature>
<accession>A0ABY4PKG0</accession>
<dbReference type="PANTHER" id="PTHR30569:SF0">
    <property type="entry name" value="CYTOSINE PERMEASE"/>
    <property type="match status" value="1"/>
</dbReference>
<feature type="transmembrane region" description="Helical" evidence="7">
    <location>
        <begin position="153"/>
        <end position="169"/>
    </location>
</feature>
<evidence type="ECO:0000256" key="4">
    <source>
        <dbReference type="ARBA" id="ARBA00022989"/>
    </source>
</evidence>
<comment type="subcellular location">
    <subcellularLocation>
        <location evidence="1">Membrane</location>
        <topology evidence="1">Multi-pass membrane protein</topology>
    </subcellularLocation>
</comment>
<feature type="transmembrane region" description="Helical" evidence="7">
    <location>
        <begin position="38"/>
        <end position="56"/>
    </location>
</feature>
<feature type="transmembrane region" description="Helical" evidence="7">
    <location>
        <begin position="350"/>
        <end position="371"/>
    </location>
</feature>
<evidence type="ECO:0000256" key="2">
    <source>
        <dbReference type="ARBA" id="ARBA00008974"/>
    </source>
</evidence>
<proteinExistence type="inferred from homology"/>
<dbReference type="RefSeq" id="WP_249585137.1">
    <property type="nucleotide sequence ID" value="NZ_BAAAQL010000039.1"/>
</dbReference>
<feature type="transmembrane region" description="Helical" evidence="7">
    <location>
        <begin position="243"/>
        <end position="271"/>
    </location>
</feature>
<dbReference type="EMBL" id="CP097289">
    <property type="protein sequence ID" value="UQT53639.1"/>
    <property type="molecule type" value="Genomic_DNA"/>
</dbReference>
<keyword evidence="5 7" id="KW-0472">Membrane</keyword>
<evidence type="ECO:0000256" key="6">
    <source>
        <dbReference type="SAM" id="MobiDB-lite"/>
    </source>
</evidence>
<name>A0ABY4PKG0_9ACTN</name>
<evidence type="ECO:0000256" key="1">
    <source>
        <dbReference type="ARBA" id="ARBA00004141"/>
    </source>
</evidence>
<organism evidence="8 9">
    <name type="scientific">Streptomyces durmitorensis</name>
    <dbReference type="NCBI Taxonomy" id="319947"/>
    <lineage>
        <taxon>Bacteria</taxon>
        <taxon>Bacillati</taxon>
        <taxon>Actinomycetota</taxon>
        <taxon>Actinomycetes</taxon>
        <taxon>Kitasatosporales</taxon>
        <taxon>Streptomycetaceae</taxon>
        <taxon>Streptomyces</taxon>
    </lineage>
</organism>
<sequence>MTTTTEPTTPGPAPANEAPLTLDQPTPKVLSGLDQGTFWANLGVSLLGFSGMLVVLDPLGTGSPTLSFAAAVTASVVGTLIGTVALGLAAITGARTGAPSMVLLRGLFGAKASYLPTVLNVLQMVGWAVFELVVISTGLKILARQAFGDPGPGWLYVLVAGAVTTALTLRPLGALRIIRRYVTIAVVLAICYLGWDLAGRGIPMEGGSWKDFWFAADSVIAVSISWLPLVADYSRHSRSEKEAFGGLVIGQTLAGVAGSVLGVAALAMIAFDTTDPYKVFDPFTATSVGVICFGVLVLREVDQSFANVYSTAVSAQNLLPRADRRVLCLISGTLATALALLVNMDSYASFLYLIGAVFIPMFAVLVVDFFVLGGHRTWDVSEQAPTRWVMLLPWALGFATYQLIAPTNIAGWSDFWTSLQDAVGFTVQPWMSASLLSFAVAALTTLAVGYRRRRVYVSSSCLPR</sequence>
<evidence type="ECO:0000313" key="8">
    <source>
        <dbReference type="EMBL" id="UQT53639.1"/>
    </source>
</evidence>
<comment type="similarity">
    <text evidence="2">Belongs to the purine-cytosine permease (2.A.39) family.</text>
</comment>
<gene>
    <name evidence="8" type="ORF">M4V62_00265</name>
</gene>
<evidence type="ECO:0000313" key="9">
    <source>
        <dbReference type="Proteomes" id="UP000829992"/>
    </source>
</evidence>
<feature type="transmembrane region" description="Helical" evidence="7">
    <location>
        <begin position="283"/>
        <end position="301"/>
    </location>
</feature>
<protein>
    <submittedName>
        <fullName evidence="8">Cytosine permease</fullName>
    </submittedName>
</protein>
<keyword evidence="3 7" id="KW-0812">Transmembrane</keyword>
<feature type="transmembrane region" description="Helical" evidence="7">
    <location>
        <begin position="430"/>
        <end position="450"/>
    </location>
</feature>
<feature type="transmembrane region" description="Helical" evidence="7">
    <location>
        <begin position="212"/>
        <end position="231"/>
    </location>
</feature>
<dbReference type="Pfam" id="PF02133">
    <property type="entry name" value="Transp_cyt_pur"/>
    <property type="match status" value="1"/>
</dbReference>
<feature type="compositionally biased region" description="Low complexity" evidence="6">
    <location>
        <begin position="1"/>
        <end position="19"/>
    </location>
</feature>
<feature type="transmembrane region" description="Helical" evidence="7">
    <location>
        <begin position="112"/>
        <end position="133"/>
    </location>
</feature>
<keyword evidence="4 7" id="KW-1133">Transmembrane helix</keyword>
<dbReference type="InterPro" id="IPR001248">
    <property type="entry name" value="Pur-cyt_permease"/>
</dbReference>
<reference evidence="8 9" key="1">
    <citation type="submission" date="2022-05" db="EMBL/GenBank/DDBJ databases">
        <authorList>
            <person name="Zhou X."/>
            <person name="Li K."/>
            <person name="Man Y."/>
        </authorList>
    </citation>
    <scope>NUCLEOTIDE SEQUENCE [LARGE SCALE GENOMIC DNA]</scope>
    <source>
        <strain evidence="8 9">MS405</strain>
    </source>
</reference>